<evidence type="ECO:0000313" key="14">
    <source>
        <dbReference type="EMBL" id="KAK6934200.1"/>
    </source>
</evidence>
<dbReference type="InterPro" id="IPR015683">
    <property type="entry name" value="Ionotropic_Glu_rcpt"/>
</dbReference>
<dbReference type="CDD" id="cd13686">
    <property type="entry name" value="GluR_Plant"/>
    <property type="match status" value="1"/>
</dbReference>
<evidence type="ECO:0000256" key="4">
    <source>
        <dbReference type="ARBA" id="ARBA00022989"/>
    </source>
</evidence>
<dbReference type="SUPFAM" id="SSF53850">
    <property type="entry name" value="Periplasmic binding protein-like II"/>
    <property type="match status" value="2"/>
</dbReference>
<feature type="transmembrane region" description="Helical" evidence="11">
    <location>
        <begin position="589"/>
        <end position="607"/>
    </location>
</feature>
<evidence type="ECO:0000256" key="12">
    <source>
        <dbReference type="SAM" id="SignalP"/>
    </source>
</evidence>
<dbReference type="FunFam" id="3.40.190.10:FF:000054">
    <property type="entry name" value="Glutamate receptor"/>
    <property type="match status" value="1"/>
</dbReference>
<keyword evidence="2" id="KW-0813">Transport</keyword>
<evidence type="ECO:0000256" key="2">
    <source>
        <dbReference type="ARBA" id="ARBA00022448"/>
    </source>
</evidence>
<protein>
    <submittedName>
        <fullName evidence="14">Solute-binding protein family 3/N-terminal domain of MltF</fullName>
    </submittedName>
</protein>
<dbReference type="CDD" id="cd19990">
    <property type="entry name" value="PBP1_GABAb_receptor_plant"/>
    <property type="match status" value="1"/>
</dbReference>
<gene>
    <name evidence="14" type="ORF">RJ641_034355</name>
</gene>
<keyword evidence="6 11" id="KW-0472">Membrane</keyword>
<evidence type="ECO:0000256" key="7">
    <source>
        <dbReference type="ARBA" id="ARBA00023170"/>
    </source>
</evidence>
<name>A0AAN8ZH78_9MAGN</name>
<dbReference type="Gene3D" id="3.40.50.2300">
    <property type="match status" value="2"/>
</dbReference>
<feature type="chain" id="PRO_5042854003" evidence="12">
    <location>
        <begin position="26"/>
        <end position="1262"/>
    </location>
</feature>
<reference evidence="14 15" key="1">
    <citation type="submission" date="2023-12" db="EMBL/GenBank/DDBJ databases">
        <title>A high-quality genome assembly for Dillenia turbinata (Dilleniales).</title>
        <authorList>
            <person name="Chanderbali A."/>
        </authorList>
    </citation>
    <scope>NUCLEOTIDE SEQUENCE [LARGE SCALE GENOMIC DNA]</scope>
    <source>
        <strain evidence="14">LSX21</strain>
        <tissue evidence="14">Leaf</tissue>
    </source>
</reference>
<keyword evidence="7" id="KW-0675">Receptor</keyword>
<evidence type="ECO:0000256" key="3">
    <source>
        <dbReference type="ARBA" id="ARBA00022692"/>
    </source>
</evidence>
<comment type="subcellular location">
    <subcellularLocation>
        <location evidence="1">Membrane</location>
        <topology evidence="1">Multi-pass membrane protein</topology>
    </subcellularLocation>
</comment>
<dbReference type="GO" id="GO:0015276">
    <property type="term" value="F:ligand-gated monoatomic ion channel activity"/>
    <property type="evidence" value="ECO:0007669"/>
    <property type="project" value="InterPro"/>
</dbReference>
<dbReference type="Pfam" id="PF00060">
    <property type="entry name" value="Lig_chan"/>
    <property type="match status" value="1"/>
</dbReference>
<keyword evidence="5" id="KW-0406">Ion transport</keyword>
<dbReference type="Proteomes" id="UP001370490">
    <property type="component" value="Unassembled WGS sequence"/>
</dbReference>
<evidence type="ECO:0000256" key="11">
    <source>
        <dbReference type="SAM" id="Phobius"/>
    </source>
</evidence>
<evidence type="ECO:0000259" key="13">
    <source>
        <dbReference type="SMART" id="SM00079"/>
    </source>
</evidence>
<comment type="caution">
    <text evidence="14">The sequence shown here is derived from an EMBL/GenBank/DDBJ whole genome shotgun (WGS) entry which is preliminary data.</text>
</comment>
<keyword evidence="15" id="KW-1185">Reference proteome</keyword>
<feature type="transmembrane region" description="Helical" evidence="11">
    <location>
        <begin position="558"/>
        <end position="577"/>
    </location>
</feature>
<dbReference type="GO" id="GO:0016020">
    <property type="term" value="C:membrane"/>
    <property type="evidence" value="ECO:0007669"/>
    <property type="project" value="UniProtKB-SubCell"/>
</dbReference>
<accession>A0AAN8ZH78</accession>
<feature type="transmembrane region" description="Helical" evidence="11">
    <location>
        <begin position="619"/>
        <end position="637"/>
    </location>
</feature>
<dbReference type="AlphaFoldDB" id="A0AAN8ZH78"/>
<feature type="transmembrane region" description="Helical" evidence="11">
    <location>
        <begin position="796"/>
        <end position="817"/>
    </location>
</feature>
<dbReference type="Gene3D" id="3.40.190.10">
    <property type="entry name" value="Periplasmic binding protein-like II"/>
    <property type="match status" value="2"/>
</dbReference>
<feature type="transmembrane region" description="Helical" evidence="11">
    <location>
        <begin position="1033"/>
        <end position="1053"/>
    </location>
</feature>
<dbReference type="PANTHER" id="PTHR18966">
    <property type="entry name" value="IONOTROPIC GLUTAMATE RECEPTOR"/>
    <property type="match status" value="1"/>
</dbReference>
<evidence type="ECO:0000256" key="8">
    <source>
        <dbReference type="ARBA" id="ARBA00023180"/>
    </source>
</evidence>
<keyword evidence="8" id="KW-0325">Glycoprotein</keyword>
<dbReference type="InterPro" id="IPR001828">
    <property type="entry name" value="ANF_lig-bd_rcpt"/>
</dbReference>
<dbReference type="FunFam" id="3.40.50.2300:FF:000188">
    <property type="entry name" value="Glutamate receptor"/>
    <property type="match status" value="1"/>
</dbReference>
<dbReference type="Pfam" id="PF01094">
    <property type="entry name" value="ANF_receptor"/>
    <property type="match status" value="1"/>
</dbReference>
<sequence length="1262" mass="141779">MDSLEYPLFFFLIGLLVLFSPETIAVAGKGVKNSITLGAIMDNSSRAGREGIVAMELAIDDINNSPGNVQFSLKIRDSQREPLKAALAAMDLVGKQKVQAILGLSTWAESSLVADRCSQDQVPFLSLSDSTPHWATNRYSFLVQASRDKYAQMKAIAAIVGSYGWKQVIVIYEDIDFATSGIIPQLANALKDEESQIIQLLALKPFASSVAYLSEELERLKMSQARVFVVHSSLSLALNIFKEAKNLGMMEKDCVWITTDSIASQVHSINSASYSSMEGVLGVKTYFHQNGSKFLDFYSKFSQKFHAKYPEEDKNEPGYSALQAYDAVWTLAQAMKGNEMRSQNLLDNISATSFHGLTGTIGFRLRHLAAQNLYQIINIYQNRYQELGFWLEGSGFSKTSCATSKHNVTMKSLKRVIWPGGISTDPRGWALPTKEKPLRILVPASATFKEFVRVDTDSLGKENFTGYSIDVFKEAVRRLPYDLHYKFIPKDGFYNPLVEQVYLKKYDALVGDISIAANRCQFVEFTQPYTEGGLVMIVPVKAETSNREWLFMKPFTNGMWVLTGAVNVYNGFVVWLIERNYNAELKGSLLTQCGTLIWISFTTLFTLQSDNLHSNLSRWAMMIWLFVALIISQSYTASLTSMLTVQRLIPTVIDVETLKKNNDMVGCAGSFIRGYLVDVLGFSSDQIKNFTSDGYPEAFHNGQIKAAFFELPYAKVFLAKHKEFAAVPPKYEFGGQLGFVFPKKSLFLADISEAVLNVSESGKLRDLEKKNMHTVENLNLETEDDYDSLRLSYQSFWALFLITAGTSTVSLVIHIIGNKLHSVDAVMENKGLFGAIQALIKRWKRRKSQLSARVHDGENAITSMVHSIDPVSLSFMQGVLGVKGYFSESGENIKLFSKRFSERFHAKYPHEENYEPGIFAIHAYNAVAENNYPVQENNFTGFSIDVFKVAIEYLPYPLQYEFHNYCGPSYDDLVKKIYSKVYDAVVGDVGIISKRFQGAEFSHPNTEPGLLMVSPVQPQTSHKAWLFVRPFTVSMWALTGVINGFNGFVVWIIERNHCSELRRPFLNQVGTLLWLAFNTLFSVHVITQSYLANLTSMLTLQKFEATVKDVEEMNNSKAIIGCGKSSYVYDYLVNVLLFDENRVKRYGTPEEYDEGFRNRSIVAAFMEAPLAKAFPKGSRLVPDMTEALLKAAKQGKLAELVNGMIASETCRGELLLECKTTWRQFLAVFKRMHQKREHLPQKQNDIEIGPSGFAAVQSPAGH</sequence>
<evidence type="ECO:0000256" key="6">
    <source>
        <dbReference type="ARBA" id="ARBA00023136"/>
    </source>
</evidence>
<dbReference type="FunFam" id="1.10.287.70:FF:000172">
    <property type="entry name" value="Glutamate receptor"/>
    <property type="match status" value="1"/>
</dbReference>
<dbReference type="InterPro" id="IPR028082">
    <property type="entry name" value="Peripla_BP_I"/>
</dbReference>
<evidence type="ECO:0000256" key="1">
    <source>
        <dbReference type="ARBA" id="ARBA00004141"/>
    </source>
</evidence>
<dbReference type="InterPro" id="IPR001320">
    <property type="entry name" value="Iontro_rcpt_C"/>
</dbReference>
<keyword evidence="3 11" id="KW-0812">Transmembrane</keyword>
<keyword evidence="12" id="KW-0732">Signal</keyword>
<dbReference type="Gene3D" id="1.10.287.70">
    <property type="match status" value="1"/>
</dbReference>
<organism evidence="14 15">
    <name type="scientific">Dillenia turbinata</name>
    <dbReference type="NCBI Taxonomy" id="194707"/>
    <lineage>
        <taxon>Eukaryota</taxon>
        <taxon>Viridiplantae</taxon>
        <taxon>Streptophyta</taxon>
        <taxon>Embryophyta</taxon>
        <taxon>Tracheophyta</taxon>
        <taxon>Spermatophyta</taxon>
        <taxon>Magnoliopsida</taxon>
        <taxon>eudicotyledons</taxon>
        <taxon>Gunneridae</taxon>
        <taxon>Pentapetalae</taxon>
        <taxon>Dilleniales</taxon>
        <taxon>Dilleniaceae</taxon>
        <taxon>Dillenia</taxon>
    </lineage>
</organism>
<feature type="domain" description="Ionotropic glutamate receptor C-terminal" evidence="13">
    <location>
        <begin position="439"/>
        <end position="774"/>
    </location>
</feature>
<dbReference type="SUPFAM" id="SSF53822">
    <property type="entry name" value="Periplasmic binding protein-like I"/>
    <property type="match status" value="1"/>
</dbReference>
<dbReference type="SMART" id="SM00079">
    <property type="entry name" value="PBPe"/>
    <property type="match status" value="1"/>
</dbReference>
<evidence type="ECO:0000313" key="15">
    <source>
        <dbReference type="Proteomes" id="UP001370490"/>
    </source>
</evidence>
<evidence type="ECO:0000256" key="10">
    <source>
        <dbReference type="ARBA" id="ARBA00023303"/>
    </source>
</evidence>
<keyword evidence="9" id="KW-1071">Ligand-gated ion channel</keyword>
<keyword evidence="10" id="KW-0407">Ion channel</keyword>
<evidence type="ECO:0000256" key="9">
    <source>
        <dbReference type="ARBA" id="ARBA00023286"/>
    </source>
</evidence>
<keyword evidence="4 11" id="KW-1133">Transmembrane helix</keyword>
<dbReference type="EMBL" id="JBAMMX010000008">
    <property type="protein sequence ID" value="KAK6934200.1"/>
    <property type="molecule type" value="Genomic_DNA"/>
</dbReference>
<evidence type="ECO:0000256" key="5">
    <source>
        <dbReference type="ARBA" id="ARBA00023065"/>
    </source>
</evidence>
<feature type="signal peptide" evidence="12">
    <location>
        <begin position="1"/>
        <end position="25"/>
    </location>
</feature>
<dbReference type="InterPro" id="IPR044440">
    <property type="entry name" value="GABAb_receptor_plant_PBP1"/>
</dbReference>
<feature type="transmembrane region" description="Helical" evidence="11">
    <location>
        <begin position="1065"/>
        <end position="1086"/>
    </location>
</feature>
<proteinExistence type="predicted"/>